<dbReference type="AlphaFoldDB" id="A0A2S2NDH8"/>
<accession>A0A2S2NDH8</accession>
<gene>
    <name evidence="1" type="ORF">g.162297</name>
</gene>
<reference evidence="1" key="1">
    <citation type="submission" date="2018-04" db="EMBL/GenBank/DDBJ databases">
        <title>Transcriptome of Schizaphis graminum biotype I.</title>
        <authorList>
            <person name="Scully E.D."/>
            <person name="Geib S.M."/>
            <person name="Palmer N.A."/>
            <person name="Koch K."/>
            <person name="Bradshaw J."/>
            <person name="Heng-Moss T."/>
            <person name="Sarath G."/>
        </authorList>
    </citation>
    <scope>NUCLEOTIDE SEQUENCE</scope>
</reference>
<dbReference type="EMBL" id="GGMR01002558">
    <property type="protein sequence ID" value="MBY15177.1"/>
    <property type="molecule type" value="Transcribed_RNA"/>
</dbReference>
<evidence type="ECO:0008006" key="2">
    <source>
        <dbReference type="Google" id="ProtNLM"/>
    </source>
</evidence>
<organism evidence="1">
    <name type="scientific">Schizaphis graminum</name>
    <name type="common">Green bug aphid</name>
    <dbReference type="NCBI Taxonomy" id="13262"/>
    <lineage>
        <taxon>Eukaryota</taxon>
        <taxon>Metazoa</taxon>
        <taxon>Ecdysozoa</taxon>
        <taxon>Arthropoda</taxon>
        <taxon>Hexapoda</taxon>
        <taxon>Insecta</taxon>
        <taxon>Pterygota</taxon>
        <taxon>Neoptera</taxon>
        <taxon>Paraneoptera</taxon>
        <taxon>Hemiptera</taxon>
        <taxon>Sternorrhyncha</taxon>
        <taxon>Aphidomorpha</taxon>
        <taxon>Aphidoidea</taxon>
        <taxon>Aphididae</taxon>
        <taxon>Aphidini</taxon>
        <taxon>Schizaphis</taxon>
    </lineage>
</organism>
<name>A0A2S2NDH8_SCHGA</name>
<evidence type="ECO:0000313" key="1">
    <source>
        <dbReference type="EMBL" id="MBY15177.1"/>
    </source>
</evidence>
<sequence>MYVHNSSDEHGGRIRSRSRSPHRVIDILLGNEGAPSRRVPGLRGHLVYADDVGYTYVQNHQSTNRRLVLNTYRQLRCSRYERGCTATASMSLFPENSPIVMYQPHNHHVGHDIEIGAFYDAMRRRALTEGTPVRTIMNNNFLDFQMQL</sequence>
<proteinExistence type="predicted"/>
<protein>
    <recommendedName>
        <fullName evidence="2">FLYWCH-type domain-containing protein</fullName>
    </recommendedName>
</protein>